<evidence type="ECO:0000256" key="4">
    <source>
        <dbReference type="ARBA" id="ARBA00022982"/>
    </source>
</evidence>
<keyword evidence="7" id="KW-1133">Transmembrane helix</keyword>
<evidence type="ECO:0000256" key="2">
    <source>
        <dbReference type="ARBA" id="ARBA00022617"/>
    </source>
</evidence>
<feature type="region of interest" description="Disordered" evidence="6">
    <location>
        <begin position="287"/>
        <end position="307"/>
    </location>
</feature>
<evidence type="ECO:0000259" key="8">
    <source>
        <dbReference type="SMART" id="SM00887"/>
    </source>
</evidence>
<organism evidence="9 10">
    <name type="scientific">Natrinema ejinorense</name>
    <dbReference type="NCBI Taxonomy" id="373386"/>
    <lineage>
        <taxon>Archaea</taxon>
        <taxon>Methanobacteriati</taxon>
        <taxon>Methanobacteriota</taxon>
        <taxon>Stenosarchaea group</taxon>
        <taxon>Halobacteria</taxon>
        <taxon>Halobacteriales</taxon>
        <taxon>Natrialbaceae</taxon>
        <taxon>Natrinema</taxon>
    </lineage>
</organism>
<gene>
    <name evidence="9" type="ORF">CP557_10025</name>
</gene>
<keyword evidence="10" id="KW-1185">Reference proteome</keyword>
<accession>A0A2A5QVG9</accession>
<evidence type="ECO:0000313" key="10">
    <source>
        <dbReference type="Proteomes" id="UP000219689"/>
    </source>
</evidence>
<proteinExistence type="predicted"/>
<name>A0A2A5QVG9_9EURY</name>
<dbReference type="OrthoDB" id="145826at2157"/>
<dbReference type="AlphaFoldDB" id="A0A2A5QVG9"/>
<keyword evidence="7" id="KW-0472">Membrane</keyword>
<sequence>MSSDPIEIGPLSIDRTAAREATKLAAIVLCLVMVVQVVGIAVLTGGPLSILSVNEVPAEPDAEAWKDAPTETVSLENQQMIAPYGGGSVDDVTVQSVTNDTHVAFRMEWEDPTMDTEINEPNAYSDAAAIMLRSGDEPPITMGANGNPVNIWYWRSSWQFSESDPGGDMYTYPHPDNRTKPGQAAGNPLSQSAYNRYGQNYYAMGYGSLTNAETQPVAANGERTDDGWAVVFQREHEASGEYDASFEGDERMYLTYAIWNGSADEANGQKSLSYEFLTLDTEDGTLATADSGGSGDNSDGESANSGAVASATESASWLAGAATNWPAAIVLATVAAWLVSYWRIKE</sequence>
<keyword evidence="1" id="KW-0813">Transport</keyword>
<dbReference type="Gene3D" id="2.60.40.1190">
    <property type="match status" value="1"/>
</dbReference>
<dbReference type="Pfam" id="PF09459">
    <property type="entry name" value="EB_dh"/>
    <property type="match status" value="1"/>
</dbReference>
<keyword evidence="7" id="KW-0812">Transmembrane</keyword>
<dbReference type="Proteomes" id="UP000219689">
    <property type="component" value="Unassembled WGS sequence"/>
</dbReference>
<feature type="compositionally biased region" description="Low complexity" evidence="6">
    <location>
        <begin position="296"/>
        <end position="306"/>
    </location>
</feature>
<keyword evidence="2" id="KW-0349">Heme</keyword>
<comment type="caution">
    <text evidence="9">The sequence shown here is derived from an EMBL/GenBank/DDBJ whole genome shotgun (WGS) entry which is preliminary data.</text>
</comment>
<keyword evidence="5" id="KW-0408">Iron</keyword>
<keyword evidence="3" id="KW-0479">Metal-binding</keyword>
<feature type="transmembrane region" description="Helical" evidence="7">
    <location>
        <begin position="24"/>
        <end position="43"/>
    </location>
</feature>
<reference evidence="9 10" key="1">
    <citation type="submission" date="2017-09" db="EMBL/GenBank/DDBJ databases">
        <title>Genome sequences of Natrinema ejinorence JCM 13890T.</title>
        <authorList>
            <person name="Roh S.W."/>
            <person name="Kim Y.B."/>
            <person name="Kim J.Y."/>
        </authorList>
    </citation>
    <scope>NUCLEOTIDE SEQUENCE [LARGE SCALE GENOMIC DNA]</scope>
    <source>
        <strain evidence="9 10">JCM 13890</strain>
    </source>
</reference>
<protein>
    <submittedName>
        <fullName evidence="9">Cytochrome C nitrite reductase</fullName>
    </submittedName>
</protein>
<keyword evidence="4" id="KW-0249">Electron transport</keyword>
<dbReference type="GO" id="GO:0020037">
    <property type="term" value="F:heme binding"/>
    <property type="evidence" value="ECO:0007669"/>
    <property type="project" value="InterPro"/>
</dbReference>
<dbReference type="SMART" id="SM00887">
    <property type="entry name" value="EB_dh"/>
    <property type="match status" value="1"/>
</dbReference>
<dbReference type="EMBL" id="NXNI01000001">
    <property type="protein sequence ID" value="PCR90822.1"/>
    <property type="molecule type" value="Genomic_DNA"/>
</dbReference>
<evidence type="ECO:0000256" key="6">
    <source>
        <dbReference type="SAM" id="MobiDB-lite"/>
    </source>
</evidence>
<evidence type="ECO:0000256" key="1">
    <source>
        <dbReference type="ARBA" id="ARBA00022448"/>
    </source>
</evidence>
<evidence type="ECO:0000256" key="5">
    <source>
        <dbReference type="ARBA" id="ARBA00023004"/>
    </source>
</evidence>
<feature type="domain" description="Cytochrome c-552/DMSO reductase-like haem-binding" evidence="8">
    <location>
        <begin position="62"/>
        <end position="271"/>
    </location>
</feature>
<dbReference type="RefSeq" id="WP_097379768.1">
    <property type="nucleotide sequence ID" value="NZ_NXNI01000001.1"/>
</dbReference>
<evidence type="ECO:0000313" key="9">
    <source>
        <dbReference type="EMBL" id="PCR90822.1"/>
    </source>
</evidence>
<dbReference type="InterPro" id="IPR019020">
    <property type="entry name" value="Cyt-c552/DMSO_Rdtase_haem-bd"/>
</dbReference>
<dbReference type="GO" id="GO:0046872">
    <property type="term" value="F:metal ion binding"/>
    <property type="evidence" value="ECO:0007669"/>
    <property type="project" value="UniProtKB-KW"/>
</dbReference>
<evidence type="ECO:0000256" key="7">
    <source>
        <dbReference type="SAM" id="Phobius"/>
    </source>
</evidence>
<evidence type="ECO:0000256" key="3">
    <source>
        <dbReference type="ARBA" id="ARBA00022723"/>
    </source>
</evidence>